<name>A0A075A551_OPIVI</name>
<gene>
    <name evidence="1" type="ORF">T265_00731</name>
</gene>
<sequence>MEQLYRAPRSLNLDLLRFETKSQLPVLASVLPDKNHPEYRKKTKQSLVLERLSCFVSNNDEIE</sequence>
<protein>
    <submittedName>
        <fullName evidence="1">Uncharacterized protein</fullName>
    </submittedName>
</protein>
<evidence type="ECO:0000313" key="2">
    <source>
        <dbReference type="Proteomes" id="UP000054324"/>
    </source>
</evidence>
<accession>A0A075A551</accession>
<reference evidence="1 2" key="1">
    <citation type="submission" date="2013-11" db="EMBL/GenBank/DDBJ databases">
        <title>Opisthorchis viverrini - life in the bile duct.</title>
        <authorList>
            <person name="Young N.D."/>
            <person name="Nagarajan N."/>
            <person name="Lin S.J."/>
            <person name="Korhonen P.K."/>
            <person name="Jex A.R."/>
            <person name="Hall R.S."/>
            <person name="Safavi-Hemami H."/>
            <person name="Kaewkong W."/>
            <person name="Bertrand D."/>
            <person name="Gao S."/>
            <person name="Seet Q."/>
            <person name="Wongkham S."/>
            <person name="Teh B.T."/>
            <person name="Wongkham C."/>
            <person name="Intapan P.M."/>
            <person name="Maleewong W."/>
            <person name="Yang X."/>
            <person name="Hu M."/>
            <person name="Wang Z."/>
            <person name="Hofmann A."/>
            <person name="Sternberg P.W."/>
            <person name="Tan P."/>
            <person name="Wang J."/>
            <person name="Gasser R.B."/>
        </authorList>
    </citation>
    <scope>NUCLEOTIDE SEQUENCE [LARGE SCALE GENOMIC DNA]</scope>
</reference>
<dbReference type="KEGG" id="ovi:T265_00731"/>
<dbReference type="EMBL" id="KL596625">
    <property type="protein sequence ID" value="KER33422.1"/>
    <property type="molecule type" value="Genomic_DNA"/>
</dbReference>
<dbReference type="Proteomes" id="UP000054324">
    <property type="component" value="Unassembled WGS sequence"/>
</dbReference>
<dbReference type="CTD" id="20314919"/>
<dbReference type="AlphaFoldDB" id="A0A075A551"/>
<keyword evidence="2" id="KW-1185">Reference proteome</keyword>
<organism evidence="1 2">
    <name type="scientific">Opisthorchis viverrini</name>
    <name type="common">Southeast Asian liver fluke</name>
    <dbReference type="NCBI Taxonomy" id="6198"/>
    <lineage>
        <taxon>Eukaryota</taxon>
        <taxon>Metazoa</taxon>
        <taxon>Spiralia</taxon>
        <taxon>Lophotrochozoa</taxon>
        <taxon>Platyhelminthes</taxon>
        <taxon>Trematoda</taxon>
        <taxon>Digenea</taxon>
        <taxon>Opisthorchiida</taxon>
        <taxon>Opisthorchiata</taxon>
        <taxon>Opisthorchiidae</taxon>
        <taxon>Opisthorchis</taxon>
    </lineage>
</organism>
<dbReference type="GeneID" id="20314919"/>
<proteinExistence type="predicted"/>
<evidence type="ECO:0000313" key="1">
    <source>
        <dbReference type="EMBL" id="KER33422.1"/>
    </source>
</evidence>
<dbReference type="RefSeq" id="XP_009162844.1">
    <property type="nucleotide sequence ID" value="XM_009164580.1"/>
</dbReference>